<name>A0A839SWW5_AZOMA</name>
<dbReference type="Pfam" id="PF13419">
    <property type="entry name" value="HAD_2"/>
    <property type="match status" value="1"/>
</dbReference>
<dbReference type="EC" id="3.1.3.18" evidence="3"/>
<comment type="caution">
    <text evidence="3">The sequence shown here is derived from an EMBL/GenBank/DDBJ whole genome shotgun (WGS) entry which is preliminary data.</text>
</comment>
<gene>
    <name evidence="3" type="ORF">FHR87_000231</name>
</gene>
<evidence type="ECO:0000256" key="2">
    <source>
        <dbReference type="ARBA" id="ARBA00022723"/>
    </source>
</evidence>
<dbReference type="SFLD" id="SFLDS00003">
    <property type="entry name" value="Haloacid_Dehalogenase"/>
    <property type="match status" value="1"/>
</dbReference>
<dbReference type="PANTHER" id="PTHR43434">
    <property type="entry name" value="PHOSPHOGLYCOLATE PHOSPHATASE"/>
    <property type="match status" value="1"/>
</dbReference>
<keyword evidence="2" id="KW-0479">Metal-binding</keyword>
<keyword evidence="4" id="KW-1185">Reference proteome</keyword>
<proteinExistence type="predicted"/>
<dbReference type="AlphaFoldDB" id="A0A839SWW5"/>
<protein>
    <submittedName>
        <fullName evidence="3">Phosphoglycolate phosphatase</fullName>
        <ecNumber evidence="3">3.1.3.18</ecNumber>
    </submittedName>
</protein>
<dbReference type="RefSeq" id="WP_183164854.1">
    <property type="nucleotide sequence ID" value="NZ_JACHXI010000001.1"/>
</dbReference>
<dbReference type="SFLD" id="SFLDG01129">
    <property type="entry name" value="C1.5:_HAD__Beta-PGM__Phosphata"/>
    <property type="match status" value="1"/>
</dbReference>
<dbReference type="EMBL" id="JACHXI010000001">
    <property type="protein sequence ID" value="MBB3101871.1"/>
    <property type="molecule type" value="Genomic_DNA"/>
</dbReference>
<accession>A0A839SWW5</accession>
<dbReference type="InterPro" id="IPR050155">
    <property type="entry name" value="HAD-like_hydrolase_sf"/>
</dbReference>
<evidence type="ECO:0000313" key="3">
    <source>
        <dbReference type="EMBL" id="MBB3101871.1"/>
    </source>
</evidence>
<dbReference type="SUPFAM" id="SSF56784">
    <property type="entry name" value="HAD-like"/>
    <property type="match status" value="1"/>
</dbReference>
<dbReference type="Proteomes" id="UP000549250">
    <property type="component" value="Unassembled WGS sequence"/>
</dbReference>
<comment type="cofactor">
    <cofactor evidence="1">
        <name>Mg(2+)</name>
        <dbReference type="ChEBI" id="CHEBI:18420"/>
    </cofactor>
</comment>
<dbReference type="InterPro" id="IPR006439">
    <property type="entry name" value="HAD-SF_hydro_IA"/>
</dbReference>
<dbReference type="Gene3D" id="1.10.150.240">
    <property type="entry name" value="Putative phosphatase, domain 2"/>
    <property type="match status" value="1"/>
</dbReference>
<evidence type="ECO:0000313" key="4">
    <source>
        <dbReference type="Proteomes" id="UP000549250"/>
    </source>
</evidence>
<dbReference type="GO" id="GO:0006281">
    <property type="term" value="P:DNA repair"/>
    <property type="evidence" value="ECO:0007669"/>
    <property type="project" value="TreeGrafter"/>
</dbReference>
<sequence>MRKYDLLIFDWDGTLVDSIDRIVQSVWMAAKICNLPQRDESAVKGIIGLAMPQAIKVLYPHLTEQAQIAHFLRVYAEHYLAFEETPSPFYPGVATTLELLRDQGYRLAVATGKTRRGLNLVMGGHGWTDFFDATRCADETASKPDPLMLNEILVQCDVEPAKAIMVGDSIFDLQMAEQAGIDAVAVSYGAQDSDRLQSCRFTLMIDRFEQLAIWLASGKC</sequence>
<dbReference type="InterPro" id="IPR023214">
    <property type="entry name" value="HAD_sf"/>
</dbReference>
<dbReference type="NCBIfam" id="TIGR01549">
    <property type="entry name" value="HAD-SF-IA-v1"/>
    <property type="match status" value="1"/>
</dbReference>
<dbReference type="InterPro" id="IPR036412">
    <property type="entry name" value="HAD-like_sf"/>
</dbReference>
<dbReference type="NCBIfam" id="TIGR01509">
    <property type="entry name" value="HAD-SF-IA-v3"/>
    <property type="match status" value="1"/>
</dbReference>
<dbReference type="InterPro" id="IPR041492">
    <property type="entry name" value="HAD_2"/>
</dbReference>
<reference evidence="3 4" key="1">
    <citation type="submission" date="2020-08" db="EMBL/GenBank/DDBJ databases">
        <title>Genomic Encyclopedia of Type Strains, Phase III (KMG-III): the genomes of soil and plant-associated and newly described type strains.</title>
        <authorList>
            <person name="Whitman W."/>
        </authorList>
    </citation>
    <scope>NUCLEOTIDE SEQUENCE [LARGE SCALE GENOMIC DNA]</scope>
    <source>
        <strain evidence="3 4">CECT 4462</strain>
    </source>
</reference>
<dbReference type="GO" id="GO:0005829">
    <property type="term" value="C:cytosol"/>
    <property type="evidence" value="ECO:0007669"/>
    <property type="project" value="TreeGrafter"/>
</dbReference>
<dbReference type="InterPro" id="IPR023198">
    <property type="entry name" value="PGP-like_dom2"/>
</dbReference>
<evidence type="ECO:0000256" key="1">
    <source>
        <dbReference type="ARBA" id="ARBA00001946"/>
    </source>
</evidence>
<keyword evidence="3" id="KW-0378">Hydrolase</keyword>
<dbReference type="GO" id="GO:0008967">
    <property type="term" value="F:phosphoglycolate phosphatase activity"/>
    <property type="evidence" value="ECO:0007669"/>
    <property type="project" value="UniProtKB-EC"/>
</dbReference>
<dbReference type="Gene3D" id="3.40.50.1000">
    <property type="entry name" value="HAD superfamily/HAD-like"/>
    <property type="match status" value="1"/>
</dbReference>
<dbReference type="GO" id="GO:0046872">
    <property type="term" value="F:metal ion binding"/>
    <property type="evidence" value="ECO:0007669"/>
    <property type="project" value="UniProtKB-KW"/>
</dbReference>
<organism evidence="3 4">
    <name type="scientific">Azomonas macrocytogenes</name>
    <name type="common">Azotobacter macrocytogenes</name>
    <dbReference type="NCBI Taxonomy" id="69962"/>
    <lineage>
        <taxon>Bacteria</taxon>
        <taxon>Pseudomonadati</taxon>
        <taxon>Pseudomonadota</taxon>
        <taxon>Gammaproteobacteria</taxon>
        <taxon>Pseudomonadales</taxon>
        <taxon>Pseudomonadaceae</taxon>
        <taxon>Azomonas</taxon>
    </lineage>
</organism>
<dbReference type="PANTHER" id="PTHR43434:SF24">
    <property type="entry name" value="HYDROLASE-RELATED"/>
    <property type="match status" value="1"/>
</dbReference>
<dbReference type="SFLD" id="SFLDG01135">
    <property type="entry name" value="C1.5.6:_HAD__Beta-PGM__Phospha"/>
    <property type="match status" value="1"/>
</dbReference>